<keyword evidence="10" id="KW-0456">Lyase</keyword>
<evidence type="ECO:0000259" key="9">
    <source>
        <dbReference type="Pfam" id="PF00266"/>
    </source>
</evidence>
<dbReference type="GO" id="GO:0030170">
    <property type="term" value="F:pyridoxal phosphate binding"/>
    <property type="evidence" value="ECO:0007669"/>
    <property type="project" value="UniProtKB-UniRule"/>
</dbReference>
<comment type="similarity">
    <text evidence="2 8">Belongs to the class-V pyridoxal-phosphate-dependent aminotransferase family. Csd subfamily.</text>
</comment>
<dbReference type="STRING" id="1121881.SAMN02745225_01235"/>
<dbReference type="RefSeq" id="WP_245790321.1">
    <property type="nucleotide sequence ID" value="NZ_FQUL01000014.1"/>
</dbReference>
<protein>
    <recommendedName>
        <fullName evidence="3 8">Cysteine desulfurase</fullName>
        <ecNumber evidence="3 8">2.8.1.7</ecNumber>
    </recommendedName>
</protein>
<dbReference type="CDD" id="cd06453">
    <property type="entry name" value="SufS_like"/>
    <property type="match status" value="1"/>
</dbReference>
<evidence type="ECO:0000256" key="7">
    <source>
        <dbReference type="RuleBase" id="RU004504"/>
    </source>
</evidence>
<evidence type="ECO:0000256" key="2">
    <source>
        <dbReference type="ARBA" id="ARBA00010447"/>
    </source>
</evidence>
<dbReference type="Gene3D" id="3.90.1150.10">
    <property type="entry name" value="Aspartate Aminotransferase, domain 1"/>
    <property type="match status" value="1"/>
</dbReference>
<evidence type="ECO:0000313" key="10">
    <source>
        <dbReference type="EMBL" id="SHE65185.1"/>
    </source>
</evidence>
<evidence type="ECO:0000256" key="1">
    <source>
        <dbReference type="ARBA" id="ARBA00001933"/>
    </source>
</evidence>
<dbReference type="EMBL" id="FQUL01000014">
    <property type="protein sequence ID" value="SHE65185.1"/>
    <property type="molecule type" value="Genomic_DNA"/>
</dbReference>
<dbReference type="PANTHER" id="PTHR43586">
    <property type="entry name" value="CYSTEINE DESULFURASE"/>
    <property type="match status" value="1"/>
</dbReference>
<name>A0A1M4V892_9ACTN</name>
<dbReference type="GO" id="GO:0006534">
    <property type="term" value="P:cysteine metabolic process"/>
    <property type="evidence" value="ECO:0007669"/>
    <property type="project" value="UniProtKB-UniRule"/>
</dbReference>
<dbReference type="InterPro" id="IPR015424">
    <property type="entry name" value="PyrdxlP-dep_Trfase"/>
</dbReference>
<dbReference type="NCBIfam" id="TIGR01979">
    <property type="entry name" value="sufS"/>
    <property type="match status" value="1"/>
</dbReference>
<dbReference type="GO" id="GO:0016829">
    <property type="term" value="F:lyase activity"/>
    <property type="evidence" value="ECO:0007669"/>
    <property type="project" value="UniProtKB-KW"/>
</dbReference>
<dbReference type="GO" id="GO:0031071">
    <property type="term" value="F:cysteine desulfurase activity"/>
    <property type="evidence" value="ECO:0007669"/>
    <property type="project" value="UniProtKB-UniRule"/>
</dbReference>
<organism evidence="10 11">
    <name type="scientific">Ferrithrix thermotolerans DSM 19514</name>
    <dbReference type="NCBI Taxonomy" id="1121881"/>
    <lineage>
        <taxon>Bacteria</taxon>
        <taxon>Bacillati</taxon>
        <taxon>Actinomycetota</taxon>
        <taxon>Acidimicrobiia</taxon>
        <taxon>Acidimicrobiales</taxon>
        <taxon>Acidimicrobiaceae</taxon>
        <taxon>Ferrithrix</taxon>
    </lineage>
</organism>
<accession>A0A1M4V892</accession>
<evidence type="ECO:0000256" key="3">
    <source>
        <dbReference type="ARBA" id="ARBA00012239"/>
    </source>
</evidence>
<dbReference type="PANTHER" id="PTHR43586:SF8">
    <property type="entry name" value="CYSTEINE DESULFURASE 1, CHLOROPLASTIC"/>
    <property type="match status" value="1"/>
</dbReference>
<evidence type="ECO:0000256" key="6">
    <source>
        <dbReference type="ARBA" id="ARBA00050776"/>
    </source>
</evidence>
<evidence type="ECO:0000256" key="4">
    <source>
        <dbReference type="ARBA" id="ARBA00022679"/>
    </source>
</evidence>
<evidence type="ECO:0000256" key="5">
    <source>
        <dbReference type="ARBA" id="ARBA00022898"/>
    </source>
</evidence>
<dbReference type="Gene3D" id="3.40.640.10">
    <property type="entry name" value="Type I PLP-dependent aspartate aminotransferase-like (Major domain)"/>
    <property type="match status" value="1"/>
</dbReference>
<dbReference type="Proteomes" id="UP000184295">
    <property type="component" value="Unassembled WGS sequence"/>
</dbReference>
<feature type="domain" description="Aminotransferase class V" evidence="9">
    <location>
        <begin position="37"/>
        <end position="410"/>
    </location>
</feature>
<evidence type="ECO:0000256" key="8">
    <source>
        <dbReference type="RuleBase" id="RU004506"/>
    </source>
</evidence>
<dbReference type="InterPro" id="IPR015421">
    <property type="entry name" value="PyrdxlP-dep_Trfase_major"/>
</dbReference>
<dbReference type="Pfam" id="PF00266">
    <property type="entry name" value="Aminotran_5"/>
    <property type="match status" value="1"/>
</dbReference>
<keyword evidence="4 8" id="KW-0808">Transferase</keyword>
<dbReference type="InterPro" id="IPR015422">
    <property type="entry name" value="PyrdxlP-dep_Trfase_small"/>
</dbReference>
<dbReference type="InterPro" id="IPR010970">
    <property type="entry name" value="Cys_dSase_SufS"/>
</dbReference>
<comment type="catalytic activity">
    <reaction evidence="6 8">
        <text>(sulfur carrier)-H + L-cysteine = (sulfur carrier)-SH + L-alanine</text>
        <dbReference type="Rhea" id="RHEA:43892"/>
        <dbReference type="Rhea" id="RHEA-COMP:14737"/>
        <dbReference type="Rhea" id="RHEA-COMP:14739"/>
        <dbReference type="ChEBI" id="CHEBI:29917"/>
        <dbReference type="ChEBI" id="CHEBI:35235"/>
        <dbReference type="ChEBI" id="CHEBI:57972"/>
        <dbReference type="ChEBI" id="CHEBI:64428"/>
        <dbReference type="EC" id="2.8.1.7"/>
    </reaction>
</comment>
<proteinExistence type="inferred from homology"/>
<evidence type="ECO:0000313" key="11">
    <source>
        <dbReference type="Proteomes" id="UP000184295"/>
    </source>
</evidence>
<dbReference type="AlphaFoldDB" id="A0A1M4V892"/>
<sequence length="422" mass="46562">MANELVVELPDNDKVLDAQTVKQDFPIFKEVGQDPFVYLDSAASAQRPSKVLEAMDSYYHTTHANVHRGVYRVAEQATNLYEEARSHLGRFLGAPKPELEIVFTKNATEAFNLFAHGYGRKILGPNDVVLLTKMEHHANIVPWMILREQIGFEIRFIDIDAEGQLVLDNIEQQLKGVKILGVTMASNVLGTLNPIKQLTEYAHQEGAIVIADGAQYSPHLPTNLQVLGVDAYCITGHKMLGPTGIGALWARTSILEEMYPFLGGGEMIRNVTTEGFTTNDIPHKFEAGTPPIAEAVGLSAALTYLEEIGLENIRAHELSLTSYAMEQLHERLGSEIKIFGPENPSARSGVISFELKDVHPHDVSQILDQEGVCVRAGHHCAKPLMTSLNVPATARASFYLYNTESDVDSLVSALVKTVEFFR</sequence>
<reference evidence="11" key="1">
    <citation type="submission" date="2016-11" db="EMBL/GenBank/DDBJ databases">
        <authorList>
            <person name="Varghese N."/>
            <person name="Submissions S."/>
        </authorList>
    </citation>
    <scope>NUCLEOTIDE SEQUENCE [LARGE SCALE GENOMIC DNA]</scope>
    <source>
        <strain evidence="11">DSM 19514</strain>
    </source>
</reference>
<comment type="cofactor">
    <cofactor evidence="1 7">
        <name>pyridoxal 5'-phosphate</name>
        <dbReference type="ChEBI" id="CHEBI:597326"/>
    </cofactor>
</comment>
<comment type="function">
    <text evidence="8">Catalyzes the removal of elemental sulfur and selenium atoms from L-cysteine, L-cystine, L-selenocysteine, and L-selenocystine to produce L-alanine.</text>
</comment>
<keyword evidence="5 8" id="KW-0663">Pyridoxal phosphate</keyword>
<dbReference type="InterPro" id="IPR020578">
    <property type="entry name" value="Aminotrans_V_PyrdxlP_BS"/>
</dbReference>
<dbReference type="SUPFAM" id="SSF53383">
    <property type="entry name" value="PLP-dependent transferases"/>
    <property type="match status" value="1"/>
</dbReference>
<dbReference type="EC" id="2.8.1.7" evidence="3 8"/>
<dbReference type="InterPro" id="IPR000192">
    <property type="entry name" value="Aminotrans_V_dom"/>
</dbReference>
<keyword evidence="11" id="KW-1185">Reference proteome</keyword>
<dbReference type="PROSITE" id="PS00595">
    <property type="entry name" value="AA_TRANSFER_CLASS_5"/>
    <property type="match status" value="1"/>
</dbReference>
<gene>
    <name evidence="10" type="ORF">SAMN02745225_01235</name>
</gene>